<organism evidence="2 3">
    <name type="scientific">Actinoplanes octamycinicus</name>
    <dbReference type="NCBI Taxonomy" id="135948"/>
    <lineage>
        <taxon>Bacteria</taxon>
        <taxon>Bacillati</taxon>
        <taxon>Actinomycetota</taxon>
        <taxon>Actinomycetes</taxon>
        <taxon>Micromonosporales</taxon>
        <taxon>Micromonosporaceae</taxon>
        <taxon>Actinoplanes</taxon>
    </lineage>
</organism>
<dbReference type="Pfam" id="PF13826">
    <property type="entry name" value="Monooxy_af470-like"/>
    <property type="match status" value="1"/>
</dbReference>
<dbReference type="EMBL" id="JACHNB010000001">
    <property type="protein sequence ID" value="MBB4739156.1"/>
    <property type="molecule type" value="Genomic_DNA"/>
</dbReference>
<dbReference type="InterPro" id="IPR025444">
    <property type="entry name" value="Monooxy_af470"/>
</dbReference>
<gene>
    <name evidence="2" type="ORF">BJY16_002615</name>
</gene>
<sequence length="173" mass="19874">MVDILRGRHTAEPPEGTVTLLIGTRINTLWKVHRWLPFFTSMVRMLKELLTDKERHGFLGYHVWFGRTTLVVQYWRSMDDLLAYSRAQPMEHVPTWRLFNRTSEGELGVFHEAYTVTRRGHHVIYRDMPAAFGLGGATSMVPARSHPGTSPAEWSDKDRADAEHWGEVRASAS</sequence>
<proteinExistence type="predicted"/>
<accession>A0A7W7M6X8</accession>
<name>A0A7W7M6X8_9ACTN</name>
<feature type="compositionally biased region" description="Basic and acidic residues" evidence="1">
    <location>
        <begin position="154"/>
        <end position="167"/>
    </location>
</feature>
<reference evidence="2 3" key="1">
    <citation type="submission" date="2020-08" db="EMBL/GenBank/DDBJ databases">
        <title>Sequencing the genomes of 1000 actinobacteria strains.</title>
        <authorList>
            <person name="Klenk H.-P."/>
        </authorList>
    </citation>
    <scope>NUCLEOTIDE SEQUENCE [LARGE SCALE GENOMIC DNA]</scope>
    <source>
        <strain evidence="2 3">DSM 45809</strain>
    </source>
</reference>
<protein>
    <recommendedName>
        <fullName evidence="4">DUF4188 domain-containing protein</fullName>
    </recommendedName>
</protein>
<comment type="caution">
    <text evidence="2">The sequence shown here is derived from an EMBL/GenBank/DDBJ whole genome shotgun (WGS) entry which is preliminary data.</text>
</comment>
<evidence type="ECO:0000313" key="2">
    <source>
        <dbReference type="EMBL" id="MBB4739156.1"/>
    </source>
</evidence>
<evidence type="ECO:0008006" key="4">
    <source>
        <dbReference type="Google" id="ProtNLM"/>
    </source>
</evidence>
<dbReference type="RefSeq" id="WP_185039732.1">
    <property type="nucleotide sequence ID" value="NZ_BAABFG010000005.1"/>
</dbReference>
<evidence type="ECO:0000313" key="3">
    <source>
        <dbReference type="Proteomes" id="UP000546162"/>
    </source>
</evidence>
<keyword evidence="3" id="KW-1185">Reference proteome</keyword>
<dbReference type="AlphaFoldDB" id="A0A7W7M6X8"/>
<dbReference type="Proteomes" id="UP000546162">
    <property type="component" value="Unassembled WGS sequence"/>
</dbReference>
<evidence type="ECO:0000256" key="1">
    <source>
        <dbReference type="SAM" id="MobiDB-lite"/>
    </source>
</evidence>
<feature type="region of interest" description="Disordered" evidence="1">
    <location>
        <begin position="142"/>
        <end position="173"/>
    </location>
</feature>